<keyword evidence="2" id="KW-1185">Reference proteome</keyword>
<dbReference type="EMBL" id="JBHSJB010000010">
    <property type="protein sequence ID" value="MFC5054307.1"/>
    <property type="molecule type" value="Genomic_DNA"/>
</dbReference>
<dbReference type="RefSeq" id="WP_344041590.1">
    <property type="nucleotide sequence ID" value="NZ_BAAAKE010000029.1"/>
</dbReference>
<protein>
    <submittedName>
        <fullName evidence="1">Uncharacterized protein</fullName>
    </submittedName>
</protein>
<comment type="caution">
    <text evidence="1">The sequence shown here is derived from an EMBL/GenBank/DDBJ whole genome shotgun (WGS) entry which is preliminary data.</text>
</comment>
<accession>A0ABV9XXZ7</accession>
<proteinExistence type="predicted"/>
<reference evidence="2" key="1">
    <citation type="journal article" date="2019" name="Int. J. Syst. Evol. Microbiol.">
        <title>The Global Catalogue of Microorganisms (GCM) 10K type strain sequencing project: providing services to taxonomists for standard genome sequencing and annotation.</title>
        <authorList>
            <consortium name="The Broad Institute Genomics Platform"/>
            <consortium name="The Broad Institute Genome Sequencing Center for Infectious Disease"/>
            <person name="Wu L."/>
            <person name="Ma J."/>
        </authorList>
    </citation>
    <scope>NUCLEOTIDE SEQUENCE [LARGE SCALE GENOMIC DNA]</scope>
    <source>
        <strain evidence="2">KCTC 12848</strain>
    </source>
</reference>
<evidence type="ECO:0000313" key="1">
    <source>
        <dbReference type="EMBL" id="MFC5054307.1"/>
    </source>
</evidence>
<gene>
    <name evidence="1" type="ORF">ACFPFM_11115</name>
</gene>
<organism evidence="1 2">
    <name type="scientific">Saccharothrix xinjiangensis</name>
    <dbReference type="NCBI Taxonomy" id="204798"/>
    <lineage>
        <taxon>Bacteria</taxon>
        <taxon>Bacillati</taxon>
        <taxon>Actinomycetota</taxon>
        <taxon>Actinomycetes</taxon>
        <taxon>Pseudonocardiales</taxon>
        <taxon>Pseudonocardiaceae</taxon>
        <taxon>Saccharothrix</taxon>
    </lineage>
</organism>
<sequence>MSPPSLIGALDADGETYTARPCNRAGDPVVQVPELGKALHGYHHGDVELLVAAILRHDWESINPWSAGHCLDTGLRTLGTAEDVEPHRGVGYHLAESALHPVTGRLSDRPDPRHRWLYLFNAGMLRVYRNQDDHRWAPTYAVATADLDRPVDLAGPGVVDTDTG</sequence>
<name>A0ABV9XXZ7_9PSEU</name>
<dbReference type="Proteomes" id="UP001595833">
    <property type="component" value="Unassembled WGS sequence"/>
</dbReference>
<evidence type="ECO:0000313" key="2">
    <source>
        <dbReference type="Proteomes" id="UP001595833"/>
    </source>
</evidence>